<dbReference type="PANTHER" id="PTHR30349">
    <property type="entry name" value="PHAGE INTEGRASE-RELATED"/>
    <property type="match status" value="1"/>
</dbReference>
<dbReference type="PANTHER" id="PTHR30349:SF84">
    <property type="entry name" value="PHAGE-RELATED INTEGRASE"/>
    <property type="match status" value="1"/>
</dbReference>
<feature type="domain" description="Tyr recombinase" evidence="6">
    <location>
        <begin position="180"/>
        <end position="390"/>
    </location>
</feature>
<protein>
    <submittedName>
        <fullName evidence="8">Site-specific integrase</fullName>
    </submittedName>
</protein>
<dbReference type="GO" id="GO:0006310">
    <property type="term" value="P:DNA recombination"/>
    <property type="evidence" value="ECO:0007669"/>
    <property type="project" value="UniProtKB-KW"/>
</dbReference>
<dbReference type="AlphaFoldDB" id="A0AAU6Q0Z6"/>
<evidence type="ECO:0000313" key="8">
    <source>
        <dbReference type="EMBL" id="WYF43941.1"/>
    </source>
</evidence>
<dbReference type="EMBL" id="CP149782">
    <property type="protein sequence ID" value="WYF43941.1"/>
    <property type="molecule type" value="Genomic_DNA"/>
</dbReference>
<dbReference type="PROSITE" id="PS51900">
    <property type="entry name" value="CB"/>
    <property type="match status" value="1"/>
</dbReference>
<dbReference type="InterPro" id="IPR004107">
    <property type="entry name" value="Integrase_SAM-like_N"/>
</dbReference>
<sequence>MAEAGEGKRVKRGQGEGSFIKLADGRVRWRVTVTTPAGERRNLSGTARNMTAAREAVRAGREAAQRDTLPPRERVTVEQLVTAYIEHRAPKLKGRTVENYRALLRRNIAPSLGPLKAQGVTPARLRAFYDGLREAGQGDSVRRQVHNLLNAAYTLGLTDGMVTVNPAARARPVYVERGAARVKAFTPEQAAQFYAAARADRWGWPLAFMLATGLRPGEALGLTWADVTMRGSAEAGTLAAVVSVERTRSVSSGRVYEDTPKTERGRRSLTVTGDAARLLLESRAQTEREAGARLRHNGREYQRTGYVFTTRAGTPYRPDNLRRPMTRLCRAAGVPVLTPHKLRHTWASVQAAAGVPVEVLSAELGHAAASFTRDTYRHVFESERASLTYDPLTPAQPQAAAPSERRRVTVRRARLAQAQAGSAEGEAGEVPPSAAPVKKRARA</sequence>
<evidence type="ECO:0000256" key="5">
    <source>
        <dbReference type="SAM" id="MobiDB-lite"/>
    </source>
</evidence>
<dbReference type="RefSeq" id="WP_339095055.1">
    <property type="nucleotide sequence ID" value="NZ_CP149782.1"/>
</dbReference>
<dbReference type="CDD" id="cd01189">
    <property type="entry name" value="INT_ICEBs1_C_like"/>
    <property type="match status" value="1"/>
</dbReference>
<dbReference type="InterPro" id="IPR002104">
    <property type="entry name" value="Integrase_catalytic"/>
</dbReference>
<evidence type="ECO:0000256" key="2">
    <source>
        <dbReference type="ARBA" id="ARBA00023125"/>
    </source>
</evidence>
<dbReference type="InterPro" id="IPR050090">
    <property type="entry name" value="Tyrosine_recombinase_XerCD"/>
</dbReference>
<accession>A0AAU6Q0Z6</accession>
<feature type="compositionally biased region" description="Low complexity" evidence="5">
    <location>
        <begin position="415"/>
        <end position="429"/>
    </location>
</feature>
<organism evidence="8">
    <name type="scientific">Deinococcus sp. VB142</name>
    <dbReference type="NCBI Taxonomy" id="3112952"/>
    <lineage>
        <taxon>Bacteria</taxon>
        <taxon>Thermotogati</taxon>
        <taxon>Deinococcota</taxon>
        <taxon>Deinococci</taxon>
        <taxon>Deinococcales</taxon>
        <taxon>Deinococcaceae</taxon>
        <taxon>Deinococcus</taxon>
    </lineage>
</organism>
<keyword evidence="3" id="KW-0233">DNA recombination</keyword>
<evidence type="ECO:0000259" key="7">
    <source>
        <dbReference type="PROSITE" id="PS51900"/>
    </source>
</evidence>
<dbReference type="PROSITE" id="PS51898">
    <property type="entry name" value="TYR_RECOMBINASE"/>
    <property type="match status" value="1"/>
</dbReference>
<dbReference type="GO" id="GO:0003677">
    <property type="term" value="F:DNA binding"/>
    <property type="evidence" value="ECO:0007669"/>
    <property type="project" value="UniProtKB-UniRule"/>
</dbReference>
<feature type="region of interest" description="Disordered" evidence="5">
    <location>
        <begin position="389"/>
        <end position="443"/>
    </location>
</feature>
<proteinExistence type="predicted"/>
<name>A0AAU6Q0Z6_9DEIO</name>
<dbReference type="Gene3D" id="1.10.150.130">
    <property type="match status" value="1"/>
</dbReference>
<keyword evidence="1" id="KW-0229">DNA integration</keyword>
<dbReference type="Gene3D" id="1.10.443.10">
    <property type="entry name" value="Intergrase catalytic core"/>
    <property type="match status" value="1"/>
</dbReference>
<gene>
    <name evidence="8" type="ORF">WDJ50_11030</name>
</gene>
<feature type="domain" description="Core-binding (CB)" evidence="7">
    <location>
        <begin position="75"/>
        <end position="157"/>
    </location>
</feature>
<keyword evidence="2 4" id="KW-0238">DNA-binding</keyword>
<dbReference type="Pfam" id="PF00589">
    <property type="entry name" value="Phage_integrase"/>
    <property type="match status" value="1"/>
</dbReference>
<dbReference type="GO" id="GO:0015074">
    <property type="term" value="P:DNA integration"/>
    <property type="evidence" value="ECO:0007669"/>
    <property type="project" value="UniProtKB-KW"/>
</dbReference>
<dbReference type="InterPro" id="IPR044068">
    <property type="entry name" value="CB"/>
</dbReference>
<dbReference type="Pfam" id="PF14659">
    <property type="entry name" value="Phage_int_SAM_3"/>
    <property type="match status" value="1"/>
</dbReference>
<evidence type="ECO:0000256" key="4">
    <source>
        <dbReference type="PROSITE-ProRule" id="PRU01248"/>
    </source>
</evidence>
<dbReference type="InterPro" id="IPR010998">
    <property type="entry name" value="Integrase_recombinase_N"/>
</dbReference>
<reference evidence="8" key="1">
    <citation type="submission" date="2024-03" db="EMBL/GenBank/DDBJ databases">
        <title>Deinococcus weizhi sp. nov., isolated from human skin.</title>
        <authorList>
            <person name="Wei Z."/>
            <person name="Tian F."/>
            <person name="Yang C."/>
            <person name="Xin L.T."/>
            <person name="Wen Z.J."/>
            <person name="Lan K.C."/>
            <person name="Yu L."/>
            <person name="Zhe W."/>
            <person name="Dan F.D."/>
            <person name="Jun W."/>
            <person name="Rui Z."/>
            <person name="Yong X.J."/>
            <person name="Ting Y."/>
            <person name="Wei X."/>
            <person name="Xu Z.G."/>
            <person name="Xin Z."/>
            <person name="Dong F.G."/>
            <person name="Ni X.M."/>
            <person name="Zheng M.G."/>
            <person name="Chun Y."/>
            <person name="Qian W.X."/>
        </authorList>
    </citation>
    <scope>NUCLEOTIDE SEQUENCE</scope>
    <source>
        <strain evidence="8">VB142</strain>
    </source>
</reference>
<dbReference type="SUPFAM" id="SSF56349">
    <property type="entry name" value="DNA breaking-rejoining enzymes"/>
    <property type="match status" value="1"/>
</dbReference>
<evidence type="ECO:0000259" key="6">
    <source>
        <dbReference type="PROSITE" id="PS51898"/>
    </source>
</evidence>
<evidence type="ECO:0000256" key="3">
    <source>
        <dbReference type="ARBA" id="ARBA00023172"/>
    </source>
</evidence>
<dbReference type="InterPro" id="IPR011010">
    <property type="entry name" value="DNA_brk_join_enz"/>
</dbReference>
<evidence type="ECO:0000256" key="1">
    <source>
        <dbReference type="ARBA" id="ARBA00022908"/>
    </source>
</evidence>
<dbReference type="InterPro" id="IPR013762">
    <property type="entry name" value="Integrase-like_cat_sf"/>
</dbReference>